<gene>
    <name evidence="2" type="ORF">ABID21_002270</name>
</gene>
<dbReference type="EMBL" id="JBEPLJ010000008">
    <property type="protein sequence ID" value="MET3586153.1"/>
    <property type="molecule type" value="Genomic_DNA"/>
</dbReference>
<keyword evidence="3" id="KW-1185">Reference proteome</keyword>
<accession>A0ABV2H6I0</accession>
<proteinExistence type="predicted"/>
<protein>
    <submittedName>
        <fullName evidence="2">Divalent metal cation (Fe/Co/Zn/Cd) transporter</fullName>
    </submittedName>
</protein>
<reference evidence="2 3" key="1">
    <citation type="submission" date="2024-06" db="EMBL/GenBank/DDBJ databases">
        <title>Genomic Encyclopedia of Type Strains, Phase IV (KMG-IV): sequencing the most valuable type-strain genomes for metagenomic binning, comparative biology and taxonomic classification.</title>
        <authorList>
            <person name="Goeker M."/>
        </authorList>
    </citation>
    <scope>NUCLEOTIDE SEQUENCE [LARGE SCALE GENOMIC DNA]</scope>
    <source>
        <strain evidence="2 3">DSM 105042</strain>
    </source>
</reference>
<sequence>MIDIDHPMYKPLWARLLIVGVCVAWAGFEFYSGEPFWGMIVGAMGIYAGYKLFYEFGRKPKTEPADQDEHQ</sequence>
<evidence type="ECO:0000313" key="3">
    <source>
        <dbReference type="Proteomes" id="UP001549031"/>
    </source>
</evidence>
<dbReference type="Proteomes" id="UP001549031">
    <property type="component" value="Unassembled WGS sequence"/>
</dbReference>
<comment type="caution">
    <text evidence="2">The sequence shown here is derived from an EMBL/GenBank/DDBJ whole genome shotgun (WGS) entry which is preliminary data.</text>
</comment>
<organism evidence="2 3">
    <name type="scientific">Pseudorhizobium tarimense</name>
    <dbReference type="NCBI Taxonomy" id="1079109"/>
    <lineage>
        <taxon>Bacteria</taxon>
        <taxon>Pseudomonadati</taxon>
        <taxon>Pseudomonadota</taxon>
        <taxon>Alphaproteobacteria</taxon>
        <taxon>Hyphomicrobiales</taxon>
        <taxon>Rhizobiaceae</taxon>
        <taxon>Rhizobium/Agrobacterium group</taxon>
        <taxon>Pseudorhizobium</taxon>
    </lineage>
</organism>
<name>A0ABV2H6I0_9HYPH</name>
<keyword evidence="1" id="KW-1133">Transmembrane helix</keyword>
<keyword evidence="1" id="KW-0472">Membrane</keyword>
<keyword evidence="1" id="KW-0812">Transmembrane</keyword>
<evidence type="ECO:0000313" key="2">
    <source>
        <dbReference type="EMBL" id="MET3586153.1"/>
    </source>
</evidence>
<feature type="transmembrane region" description="Helical" evidence="1">
    <location>
        <begin position="12"/>
        <end position="30"/>
    </location>
</feature>
<dbReference type="RefSeq" id="WP_247244210.1">
    <property type="nucleotide sequence ID" value="NZ_JALJRA010000008.1"/>
</dbReference>
<feature type="transmembrane region" description="Helical" evidence="1">
    <location>
        <begin position="36"/>
        <end position="54"/>
    </location>
</feature>
<evidence type="ECO:0000256" key="1">
    <source>
        <dbReference type="SAM" id="Phobius"/>
    </source>
</evidence>